<comment type="caution">
    <text evidence="18">The sequence shown here is derived from an EMBL/GenBank/DDBJ whole genome shotgun (WGS) entry which is preliminary data.</text>
</comment>
<dbReference type="Pfam" id="PF13895">
    <property type="entry name" value="Ig_2"/>
    <property type="match status" value="1"/>
</dbReference>
<dbReference type="GO" id="GO:0005886">
    <property type="term" value="C:plasma membrane"/>
    <property type="evidence" value="ECO:0007669"/>
    <property type="project" value="UniProtKB-SubCell"/>
</dbReference>
<comment type="subcellular location">
    <subcellularLocation>
        <location evidence="1">Cell membrane</location>
        <topology evidence="1">Single-pass type I membrane protein</topology>
    </subcellularLocation>
</comment>
<evidence type="ECO:0000256" key="13">
    <source>
        <dbReference type="ARBA" id="ARBA00040484"/>
    </source>
</evidence>
<keyword evidence="7 16" id="KW-1133">Transmembrane helix</keyword>
<proteinExistence type="inferred from homology"/>
<keyword evidence="5" id="KW-0732">Signal</keyword>
<evidence type="ECO:0000256" key="10">
    <source>
        <dbReference type="ARBA" id="ARBA00023170"/>
    </source>
</evidence>
<feature type="compositionally biased region" description="Basic residues" evidence="15">
    <location>
        <begin position="610"/>
        <end position="621"/>
    </location>
</feature>
<keyword evidence="3" id="KW-1003">Cell membrane</keyword>
<dbReference type="CDD" id="cd05711">
    <property type="entry name" value="IgC2_D2_LILR_KIR_like"/>
    <property type="match status" value="1"/>
</dbReference>
<keyword evidence="19" id="KW-1185">Reference proteome</keyword>
<feature type="non-terminal residue" evidence="18">
    <location>
        <position position="621"/>
    </location>
</feature>
<accession>A0A7J7EMC1</accession>
<feature type="domain" description="Immunoglobulin" evidence="17">
    <location>
        <begin position="60"/>
        <end position="144"/>
    </location>
</feature>
<dbReference type="InterPro" id="IPR013151">
    <property type="entry name" value="Immunoglobulin_dom"/>
</dbReference>
<organism evidence="18 19">
    <name type="scientific">Diceros bicornis minor</name>
    <name type="common">South-central black rhinoceros</name>
    <dbReference type="NCBI Taxonomy" id="77932"/>
    <lineage>
        <taxon>Eukaryota</taxon>
        <taxon>Metazoa</taxon>
        <taxon>Chordata</taxon>
        <taxon>Craniata</taxon>
        <taxon>Vertebrata</taxon>
        <taxon>Euteleostomi</taxon>
        <taxon>Mammalia</taxon>
        <taxon>Eutheria</taxon>
        <taxon>Laurasiatheria</taxon>
        <taxon>Perissodactyla</taxon>
        <taxon>Rhinocerotidae</taxon>
        <taxon>Diceros</taxon>
    </lineage>
</organism>
<dbReference type="PANTHER" id="PTHR11738">
    <property type="entry name" value="MHC CLASS I NK CELL RECEPTOR"/>
    <property type="match status" value="1"/>
</dbReference>
<evidence type="ECO:0000256" key="8">
    <source>
        <dbReference type="ARBA" id="ARBA00023136"/>
    </source>
</evidence>
<keyword evidence="6" id="KW-0677">Repeat</keyword>
<dbReference type="SUPFAM" id="SSF48726">
    <property type="entry name" value="Immunoglobulin"/>
    <property type="match status" value="4"/>
</dbReference>
<evidence type="ECO:0000256" key="6">
    <source>
        <dbReference type="ARBA" id="ARBA00022737"/>
    </source>
</evidence>
<evidence type="ECO:0000313" key="18">
    <source>
        <dbReference type="EMBL" id="KAF5916942.1"/>
    </source>
</evidence>
<dbReference type="PANTHER" id="PTHR11738:SF14">
    <property type="entry name" value="NATURAL CYTOTOXICITY TRIGGERING RECEPTOR 1"/>
    <property type="match status" value="1"/>
</dbReference>
<feature type="domain" description="Immunoglobulin" evidence="17">
    <location>
        <begin position="155"/>
        <end position="240"/>
    </location>
</feature>
<gene>
    <name evidence="18" type="ORF">HPG69_013863</name>
</gene>
<name>A0A7J7EMC1_DICBM</name>
<evidence type="ECO:0000259" key="17">
    <source>
        <dbReference type="SMART" id="SM00409"/>
    </source>
</evidence>
<feature type="transmembrane region" description="Helical" evidence="16">
    <location>
        <begin position="570"/>
        <end position="588"/>
    </location>
</feature>
<evidence type="ECO:0000256" key="9">
    <source>
        <dbReference type="ARBA" id="ARBA00023157"/>
    </source>
</evidence>
<reference evidence="18 19" key="1">
    <citation type="journal article" date="2020" name="Mol. Biol. Evol.">
        <title>Interspecific Gene Flow and the Evolution of Specialization in Black and White Rhinoceros.</title>
        <authorList>
            <person name="Moodley Y."/>
            <person name="Westbury M.V."/>
            <person name="Russo I.M."/>
            <person name="Gopalakrishnan S."/>
            <person name="Rakotoarivelo A."/>
            <person name="Olsen R.A."/>
            <person name="Prost S."/>
            <person name="Tunstall T."/>
            <person name="Ryder O.A."/>
            <person name="Dalen L."/>
            <person name="Bruford M.W."/>
        </authorList>
    </citation>
    <scope>NUCLEOTIDE SEQUENCE [LARGE SCALE GENOMIC DNA]</scope>
    <source>
        <strain evidence="18">SBR-YM</strain>
        <tissue evidence="18">Skin</tissue>
    </source>
</reference>
<keyword evidence="4 16" id="KW-0812">Transmembrane</keyword>
<dbReference type="InterPro" id="IPR013783">
    <property type="entry name" value="Ig-like_fold"/>
</dbReference>
<dbReference type="SMART" id="SM00409">
    <property type="entry name" value="IG"/>
    <property type="match status" value="4"/>
</dbReference>
<dbReference type="Pfam" id="PF00047">
    <property type="entry name" value="ig"/>
    <property type="match status" value="2"/>
</dbReference>
<dbReference type="InterPro" id="IPR050412">
    <property type="entry name" value="Ig-like_Receptors_ImmuneReg"/>
</dbReference>
<evidence type="ECO:0000256" key="11">
    <source>
        <dbReference type="ARBA" id="ARBA00023180"/>
    </source>
</evidence>
<keyword evidence="10" id="KW-0675">Receptor</keyword>
<evidence type="ECO:0000256" key="7">
    <source>
        <dbReference type="ARBA" id="ARBA00022989"/>
    </source>
</evidence>
<dbReference type="Proteomes" id="UP000551758">
    <property type="component" value="Unassembled WGS sequence"/>
</dbReference>
<dbReference type="FunFam" id="2.60.40.10:FF:000049">
    <property type="entry name" value="Leukocyte immunoglobulin-like receptor subfamily B member 1"/>
    <property type="match status" value="4"/>
</dbReference>
<sequence>VLLLRVIYNRDWTLEDCFFMNLSLPVLCLSQKIQAREVLCPGKEIQAQEGCFPIPIISATPSSVIPLNESVKILCRGTPWSFLYQLEILGNSTNKVVEEKFGFQEEVEFIINHMDTNTAGHYQCRYKKEYSWSEYSVALELVVTGLYDKPFLSTDQDSKLIPGKNISLQCGSAHVLFDRFSLVKEGGATLPQHQSEGHLGNFTLGPVSPGFSGNYRCYGWYSDSPYVWSAPSDALKLVVKDTMNQDYTLENLIRMGVAGMVFVALLAILAENWHTCKVPHKEDRQDLPELSWGDVKPQEPPKIDISPKTLWDIGSSVGFAQRHHVWPRELSLTIALNNTSSKPIIWAKPDVVIPRGMPVVIWCQGTHETVEYQLYFEGQLCASERPKTPGMTNKVKFPIPAMTLSNAGQYKCFYRSGELWSGPSDPLDLVVTGMYDTPTLSVQPGPAVISGENVTFYCRLGTATTTFFLLKEGRSSRPQHRYGNVQAEFPLGPVTTAHRGTYRCFGSYNNHVWSFPSEPVKLQVTGDVGDPILAPTEYTSSPDSWNPYLLTTEMQFQKDPALWNHAAQNLLRISLAFLVLVALMWLLADDWLHRKRAQEGANKSSSQEGRRRHRIQRHLDK</sequence>
<dbReference type="EMBL" id="JACDTQ010002604">
    <property type="protein sequence ID" value="KAF5916942.1"/>
    <property type="molecule type" value="Genomic_DNA"/>
</dbReference>
<dbReference type="GO" id="GO:0002764">
    <property type="term" value="P:immune response-regulating signaling pathway"/>
    <property type="evidence" value="ECO:0007669"/>
    <property type="project" value="TreeGrafter"/>
</dbReference>
<evidence type="ECO:0000313" key="19">
    <source>
        <dbReference type="Proteomes" id="UP000551758"/>
    </source>
</evidence>
<evidence type="ECO:0000256" key="3">
    <source>
        <dbReference type="ARBA" id="ARBA00022475"/>
    </source>
</evidence>
<evidence type="ECO:0000256" key="15">
    <source>
        <dbReference type="SAM" id="MobiDB-lite"/>
    </source>
</evidence>
<evidence type="ECO:0000256" key="1">
    <source>
        <dbReference type="ARBA" id="ARBA00004251"/>
    </source>
</evidence>
<evidence type="ECO:0000256" key="16">
    <source>
        <dbReference type="SAM" id="Phobius"/>
    </source>
</evidence>
<evidence type="ECO:0000256" key="2">
    <source>
        <dbReference type="ARBA" id="ARBA00006531"/>
    </source>
</evidence>
<dbReference type="CDD" id="cd05751">
    <property type="entry name" value="IgC2_D1_LILR_KIR_like"/>
    <property type="match status" value="1"/>
</dbReference>
<keyword evidence="11" id="KW-0325">Glycoprotein</keyword>
<feature type="domain" description="Immunoglobulin" evidence="17">
    <location>
        <begin position="443"/>
        <end position="525"/>
    </location>
</feature>
<dbReference type="InterPro" id="IPR036179">
    <property type="entry name" value="Ig-like_dom_sf"/>
</dbReference>
<keyword evidence="8 16" id="KW-0472">Membrane</keyword>
<feature type="domain" description="Immunoglobulin" evidence="17">
    <location>
        <begin position="348"/>
        <end position="432"/>
    </location>
</feature>
<comment type="similarity">
    <text evidence="2">Belongs to the natural cytotoxicity receptor (NCR) family.</text>
</comment>
<dbReference type="Gene3D" id="2.60.40.10">
    <property type="entry name" value="Immunoglobulins"/>
    <property type="match status" value="4"/>
</dbReference>
<evidence type="ECO:0000256" key="12">
    <source>
        <dbReference type="ARBA" id="ARBA00023319"/>
    </source>
</evidence>
<evidence type="ECO:0000256" key="4">
    <source>
        <dbReference type="ARBA" id="ARBA00022692"/>
    </source>
</evidence>
<evidence type="ECO:0000256" key="14">
    <source>
        <dbReference type="ARBA" id="ARBA00041225"/>
    </source>
</evidence>
<keyword evidence="9" id="KW-1015">Disulfide bond</keyword>
<dbReference type="InterPro" id="IPR003599">
    <property type="entry name" value="Ig_sub"/>
</dbReference>
<protein>
    <recommendedName>
        <fullName evidence="13">Natural cytotoxicity triggering receptor 1</fullName>
    </recommendedName>
    <alternativeName>
        <fullName evidence="14">Natural killer cell p46-related protein</fullName>
    </alternativeName>
</protein>
<keyword evidence="12" id="KW-0393">Immunoglobulin domain</keyword>
<dbReference type="AlphaFoldDB" id="A0A7J7EMC1"/>
<feature type="region of interest" description="Disordered" evidence="15">
    <location>
        <begin position="597"/>
        <end position="621"/>
    </location>
</feature>
<evidence type="ECO:0000256" key="5">
    <source>
        <dbReference type="ARBA" id="ARBA00022729"/>
    </source>
</evidence>